<evidence type="ECO:0000256" key="3">
    <source>
        <dbReference type="ARBA" id="ARBA00005885"/>
    </source>
</evidence>
<dbReference type="Pfam" id="PF00578">
    <property type="entry name" value="AhpC-TSA"/>
    <property type="match status" value="1"/>
</dbReference>
<dbReference type="EC" id="1.11.1.24" evidence="4"/>
<feature type="compositionally biased region" description="Polar residues" evidence="22">
    <location>
        <begin position="286"/>
        <end position="296"/>
    </location>
</feature>
<comment type="catalytic activity">
    <reaction evidence="21">
        <text>a hydroperoxide + [thioredoxin]-dithiol = an alcohol + [thioredoxin]-disulfide + H2O</text>
        <dbReference type="Rhea" id="RHEA:62620"/>
        <dbReference type="Rhea" id="RHEA-COMP:10698"/>
        <dbReference type="Rhea" id="RHEA-COMP:10700"/>
        <dbReference type="ChEBI" id="CHEBI:15377"/>
        <dbReference type="ChEBI" id="CHEBI:29950"/>
        <dbReference type="ChEBI" id="CHEBI:30879"/>
        <dbReference type="ChEBI" id="CHEBI:35924"/>
        <dbReference type="ChEBI" id="CHEBI:50058"/>
        <dbReference type="EC" id="1.11.1.24"/>
    </reaction>
</comment>
<evidence type="ECO:0000256" key="17">
    <source>
        <dbReference type="ARBA" id="ARBA00032824"/>
    </source>
</evidence>
<dbReference type="CDD" id="cd03017">
    <property type="entry name" value="PRX_BCP"/>
    <property type="match status" value="1"/>
</dbReference>
<sequence length="691" mass="76216">MGESICLVRSFSQPAEFSLHEINNEVVPNRVLTESVSFGRFANETLAWERWSAFTQNRYLEEVERFTKPGSVAQKKAFFEAHFKNRASGKATQTKKIEEVKTGDEIVCEIPKDILVDSEVILVVSNGEVDETTDVKTGEVESLKSVVVLEDNGLDEENSTSLSKERPPSCSGSKVSSSKVEPSVVIELDHSLNNTSKESSLSSTRSLSVSKNRSRSPPESVQMSISCAPSGSTEKKIVRMPQNGAESAVKADKKKRSGPSSVHMSLNLASSARLTTKEAPKPLARNSITQETTSSKARNKVLPKRNEPTGASKSRKRPFSQTSKEGFKAAKCSTSASAVTLPELPPLSNQLSENKRKNITVGKSISSRIPNNVQRQPSVRCENLSTHSRTKAKSLTVSSPFIFRSDERAEKRKEFFKKVEKNKKENTGKDTFSCGFRVNQNTHLASKEHKNSQVGGFQVRPITLTSPRFRRNQTPGKENIKTPHKASSMKIINTKKRKTLVTKTHFSVPTKSSESNFFGSRLTHSSNLSPVSSSSLKSLIFAKVNKGQAAPDFTLKDQNGKPVSLKNYKGKPVVLYFYPADESPGCTKQACAFRDSYEKFKKAGAEVIGISGDDSASHKAFASKYKLPYTLLSDEGNKVRKDWGVPGDLFGALPGRQTYVLDKNGVVQLIYNNQFQPEKHIDETLKFLKAA</sequence>
<evidence type="ECO:0000256" key="7">
    <source>
        <dbReference type="ARBA" id="ARBA00022559"/>
    </source>
</evidence>
<comment type="subcellular location">
    <subcellularLocation>
        <location evidence="1">Cytoplasm</location>
        <location evidence="1">Cytoskeleton</location>
    </subcellularLocation>
    <subcellularLocation>
        <location evidence="2">Plastid</location>
        <location evidence="2">Chloroplast thylakoid lumen</location>
    </subcellularLocation>
</comment>
<dbReference type="PROSITE" id="PS51352">
    <property type="entry name" value="THIOREDOXIN_2"/>
    <property type="match status" value="1"/>
</dbReference>
<dbReference type="GO" id="GO:0005874">
    <property type="term" value="C:microtubule"/>
    <property type="evidence" value="ECO:0007669"/>
    <property type="project" value="UniProtKB-KW"/>
</dbReference>
<feature type="domain" description="Thioredoxin" evidence="23">
    <location>
        <begin position="544"/>
        <end position="691"/>
    </location>
</feature>
<dbReference type="GO" id="GO:0009535">
    <property type="term" value="C:chloroplast thylakoid membrane"/>
    <property type="evidence" value="ECO:0007669"/>
    <property type="project" value="TreeGrafter"/>
</dbReference>
<evidence type="ECO:0000256" key="4">
    <source>
        <dbReference type="ARBA" id="ARBA00013017"/>
    </source>
</evidence>
<comment type="similarity">
    <text evidence="18">Belongs to the peroxiredoxin family. BCP/PrxQ subfamily.</text>
</comment>
<feature type="compositionally biased region" description="Polar residues" evidence="22">
    <location>
        <begin position="215"/>
        <end position="232"/>
    </location>
</feature>
<keyword evidence="14" id="KW-1015">Disulfide bond</keyword>
<dbReference type="GO" id="GO:0045454">
    <property type="term" value="P:cell redox homeostasis"/>
    <property type="evidence" value="ECO:0007669"/>
    <property type="project" value="TreeGrafter"/>
</dbReference>
<dbReference type="InterPro" id="IPR036249">
    <property type="entry name" value="Thioredoxin-like_sf"/>
</dbReference>
<organism evidence="24 25">
    <name type="scientific">Arabidopsis arenosa</name>
    <name type="common">Sand rock-cress</name>
    <name type="synonym">Cardaminopsis arenosa</name>
    <dbReference type="NCBI Taxonomy" id="38785"/>
    <lineage>
        <taxon>Eukaryota</taxon>
        <taxon>Viridiplantae</taxon>
        <taxon>Streptophyta</taxon>
        <taxon>Embryophyta</taxon>
        <taxon>Tracheophyta</taxon>
        <taxon>Spermatophyta</taxon>
        <taxon>Magnoliopsida</taxon>
        <taxon>eudicotyledons</taxon>
        <taxon>Gunneridae</taxon>
        <taxon>Pentapetalae</taxon>
        <taxon>rosids</taxon>
        <taxon>malvids</taxon>
        <taxon>Brassicales</taxon>
        <taxon>Brassicaceae</taxon>
        <taxon>Camelineae</taxon>
        <taxon>Arabidopsis</taxon>
    </lineage>
</organism>
<evidence type="ECO:0000256" key="8">
    <source>
        <dbReference type="ARBA" id="ARBA00022640"/>
    </source>
</evidence>
<evidence type="ECO:0000256" key="1">
    <source>
        <dbReference type="ARBA" id="ARBA00004245"/>
    </source>
</evidence>
<keyword evidence="25" id="KW-1185">Reference proteome</keyword>
<evidence type="ECO:0000256" key="5">
    <source>
        <dbReference type="ARBA" id="ARBA00022490"/>
    </source>
</evidence>
<evidence type="ECO:0000259" key="23">
    <source>
        <dbReference type="PROSITE" id="PS51352"/>
    </source>
</evidence>
<keyword evidence="12" id="KW-0560">Oxidoreductase</keyword>
<keyword evidence="6" id="KW-0150">Chloroplast</keyword>
<dbReference type="GO" id="GO:0009543">
    <property type="term" value="C:chloroplast thylakoid lumen"/>
    <property type="evidence" value="ECO:0007669"/>
    <property type="project" value="UniProtKB-SubCell"/>
</dbReference>
<keyword evidence="10" id="KW-0049">Antioxidant</keyword>
<evidence type="ECO:0000256" key="12">
    <source>
        <dbReference type="ARBA" id="ARBA00023002"/>
    </source>
</evidence>
<keyword evidence="7" id="KW-0575">Peroxidase</keyword>
<protein>
    <recommendedName>
        <fullName evidence="19">Peroxiredoxin Q, chloroplastic</fullName>
        <ecNumber evidence="4">1.11.1.24</ecNumber>
    </recommendedName>
    <alternativeName>
        <fullName evidence="17">Thioredoxin peroxidase</fullName>
    </alternativeName>
    <alternativeName>
        <fullName evidence="20">Thioredoxin-dependent peroxiredoxin Q</fullName>
    </alternativeName>
</protein>
<evidence type="ECO:0000256" key="13">
    <source>
        <dbReference type="ARBA" id="ARBA00023078"/>
    </source>
</evidence>
<evidence type="ECO:0000313" key="24">
    <source>
        <dbReference type="EMBL" id="CAE6067281.1"/>
    </source>
</evidence>
<dbReference type="Gene3D" id="3.40.30.10">
    <property type="entry name" value="Glutaredoxin"/>
    <property type="match status" value="1"/>
</dbReference>
<dbReference type="SUPFAM" id="SSF52833">
    <property type="entry name" value="Thioredoxin-like"/>
    <property type="match status" value="1"/>
</dbReference>
<keyword evidence="8" id="KW-0934">Plastid</keyword>
<dbReference type="PANTHER" id="PTHR42801:SF4">
    <property type="entry name" value="AHPC_TSA FAMILY PROTEIN"/>
    <property type="match status" value="1"/>
</dbReference>
<keyword evidence="13" id="KW-0793">Thylakoid</keyword>
<evidence type="ECO:0000256" key="10">
    <source>
        <dbReference type="ARBA" id="ARBA00022862"/>
    </source>
</evidence>
<evidence type="ECO:0000256" key="22">
    <source>
        <dbReference type="SAM" id="MobiDB-lite"/>
    </source>
</evidence>
<dbReference type="InterPro" id="IPR000866">
    <property type="entry name" value="AhpC/TSA"/>
</dbReference>
<dbReference type="InterPro" id="IPR027329">
    <property type="entry name" value="TPX2_C"/>
</dbReference>
<dbReference type="FunFam" id="3.40.30.10:FF:000122">
    <property type="entry name" value="Peroxiredoxin Q chloroplastic"/>
    <property type="match status" value="1"/>
</dbReference>
<reference evidence="24" key="1">
    <citation type="submission" date="2021-01" db="EMBL/GenBank/DDBJ databases">
        <authorList>
            <person name="Bezrukov I."/>
        </authorList>
    </citation>
    <scope>NUCLEOTIDE SEQUENCE</scope>
</reference>
<evidence type="ECO:0000313" key="25">
    <source>
        <dbReference type="Proteomes" id="UP000682877"/>
    </source>
</evidence>
<keyword evidence="5" id="KW-0963">Cytoplasm</keyword>
<evidence type="ECO:0000256" key="21">
    <source>
        <dbReference type="ARBA" id="ARBA00049091"/>
    </source>
</evidence>
<evidence type="ECO:0000256" key="19">
    <source>
        <dbReference type="ARBA" id="ARBA00039701"/>
    </source>
</evidence>
<feature type="region of interest" description="Disordered" evidence="22">
    <location>
        <begin position="344"/>
        <end position="368"/>
    </location>
</feature>
<evidence type="ECO:0000256" key="6">
    <source>
        <dbReference type="ARBA" id="ARBA00022528"/>
    </source>
</evidence>
<feature type="region of interest" description="Disordered" evidence="22">
    <location>
        <begin position="154"/>
        <end position="328"/>
    </location>
</feature>
<dbReference type="Proteomes" id="UP000682877">
    <property type="component" value="Chromosome 5"/>
</dbReference>
<evidence type="ECO:0000256" key="14">
    <source>
        <dbReference type="ARBA" id="ARBA00023157"/>
    </source>
</evidence>
<proteinExistence type="inferred from homology"/>
<name>A0A8S2AE23_ARAAE</name>
<evidence type="ECO:0000256" key="18">
    <source>
        <dbReference type="ARBA" id="ARBA00038489"/>
    </source>
</evidence>
<dbReference type="EMBL" id="LR999455">
    <property type="protein sequence ID" value="CAE6067281.1"/>
    <property type="molecule type" value="Genomic_DNA"/>
</dbReference>
<dbReference type="InterPro" id="IPR013766">
    <property type="entry name" value="Thioredoxin_domain"/>
</dbReference>
<keyword evidence="9" id="KW-0493">Microtubule</keyword>
<evidence type="ECO:0000256" key="11">
    <source>
        <dbReference type="ARBA" id="ARBA00022946"/>
    </source>
</evidence>
<evidence type="ECO:0000256" key="16">
    <source>
        <dbReference type="ARBA" id="ARBA00023284"/>
    </source>
</evidence>
<feature type="compositionally biased region" description="Low complexity" evidence="22">
    <location>
        <begin position="168"/>
        <end position="211"/>
    </location>
</feature>
<evidence type="ECO:0000256" key="9">
    <source>
        <dbReference type="ARBA" id="ARBA00022701"/>
    </source>
</evidence>
<feature type="compositionally biased region" description="Polar residues" evidence="22">
    <location>
        <begin position="258"/>
        <end position="274"/>
    </location>
</feature>
<evidence type="ECO:0000256" key="15">
    <source>
        <dbReference type="ARBA" id="ARBA00023212"/>
    </source>
</evidence>
<dbReference type="Pfam" id="PF06886">
    <property type="entry name" value="TPX2"/>
    <property type="match status" value="1"/>
</dbReference>
<keyword evidence="11" id="KW-0809">Transit peptide</keyword>
<keyword evidence="15" id="KW-0206">Cytoskeleton</keyword>
<keyword evidence="16" id="KW-0676">Redox-active center</keyword>
<comment type="similarity">
    <text evidence="3">Belongs to the TPX2 family.</text>
</comment>
<dbReference type="AlphaFoldDB" id="A0A8S2AE23"/>
<dbReference type="PANTHER" id="PTHR42801">
    <property type="entry name" value="THIOREDOXIN-DEPENDENT PEROXIDE REDUCTASE"/>
    <property type="match status" value="1"/>
</dbReference>
<dbReference type="InterPro" id="IPR050924">
    <property type="entry name" value="Peroxiredoxin_BCP/PrxQ"/>
</dbReference>
<evidence type="ECO:0000256" key="20">
    <source>
        <dbReference type="ARBA" id="ARBA00042163"/>
    </source>
</evidence>
<evidence type="ECO:0000256" key="2">
    <source>
        <dbReference type="ARBA" id="ARBA00004456"/>
    </source>
</evidence>
<dbReference type="GO" id="GO:0034599">
    <property type="term" value="P:cellular response to oxidative stress"/>
    <property type="evidence" value="ECO:0007669"/>
    <property type="project" value="TreeGrafter"/>
</dbReference>
<accession>A0A8S2AE23</accession>
<gene>
    <name evidence="24" type="ORF">AARE701A_LOCUS12004</name>
</gene>
<dbReference type="GO" id="GO:0008379">
    <property type="term" value="F:thioredoxin peroxidase activity"/>
    <property type="evidence" value="ECO:0007669"/>
    <property type="project" value="TreeGrafter"/>
</dbReference>
<feature type="region of interest" description="Disordered" evidence="22">
    <location>
        <begin position="468"/>
        <end position="487"/>
    </location>
</feature>